<dbReference type="EMBL" id="FQVI01000016">
    <property type="protein sequence ID" value="SHF20304.1"/>
    <property type="molecule type" value="Genomic_DNA"/>
</dbReference>
<name>A0A1M4ZQM6_9CLOT</name>
<dbReference type="InterPro" id="IPR029035">
    <property type="entry name" value="DHS-like_NAD/FAD-binding_dom"/>
</dbReference>
<organism evidence="1 2">
    <name type="scientific">Lactonifactor longoviformis DSM 17459</name>
    <dbReference type="NCBI Taxonomy" id="1122155"/>
    <lineage>
        <taxon>Bacteria</taxon>
        <taxon>Bacillati</taxon>
        <taxon>Bacillota</taxon>
        <taxon>Clostridia</taxon>
        <taxon>Eubacteriales</taxon>
        <taxon>Clostridiaceae</taxon>
        <taxon>Lactonifactor</taxon>
    </lineage>
</organism>
<dbReference type="Proteomes" id="UP000184245">
    <property type="component" value="Unassembled WGS sequence"/>
</dbReference>
<accession>A0A1M4ZQM6</accession>
<dbReference type="Gene3D" id="3.40.50.300">
    <property type="entry name" value="P-loop containing nucleotide triphosphate hydrolases"/>
    <property type="match status" value="1"/>
</dbReference>
<sequence>MTIEELKRFESNKSRFEEMYQCDRNDIVPFIGAGVSKGCGFYTWNELIRRVADNYLSEDEFEALSARFDNMELVDELIALVNGNVTAVKKRIADLIINCEFHQTNVVKSLVSGFSKCLITTNYDRVLEEALALQGERAPVILPVMADQTAGALQDKRGCILKVHGTVEELSSMILAREDYVKAYGTEGTLDVSRPVPLALQLLFSGKRILFAGCSLEKDRTLEVLSRVIHQNHHINHYAVLPCPNDAREKNALNIRLDALGILPVFYPEGRHECLEIILEDLIRNSKTSRTLVKKTGGKRWSRSLVQAQKEMEANQVILPWMRSSAGFRAVFPELFIPPRIQGIKSRTRLFAEHLVKEFGERNLVITGNAGGGKTTLLKYVFLFENPEDEILYLHASALGKNECSEYEEGVIGYLLGRRRTKTHKLILLDGIDEEFLDKPEELYRLLEQIGKNRQIHVWLGWRKDHYGSCENETINRFFYETAEILDWTQDMARDYIHNYCRKLGLKGVAERAEELMTSGDEVRELMRSPFHVALMLYLIEAEKEQPPGTRCSGIKSLYELYETFFVCWWKKEKSRGTTRGSLDEIRTYLWKAAEATYYGGTCLLENEDSAAEGLLYIDNVGSSSEKKIVRGFYHRSFCSFFRANMILDAMEKEKGFLAEALSKPLRNDITDFVRSGIGDIHDRKKLERIQHTLMNLYIELVEPGETDLTEDLKEEIRKLDEDDAFYLKNELVYLITRYPRTSVKVNEFVQMVAQIEEDPYMRLDIAYGAVLTGPYELALEYAKRLKPGTEEDFVNRSWTVAYFGDVQAVPYHYRDTEQAPWTKAREARIKRLQSRKEKAMRFRILDLPLLYCFYASRDWKDATLQDYETIRQTEIEGNYFTEEEKQFLKEQKEKLLAAFEEKIEIR</sequence>
<proteinExistence type="predicted"/>
<dbReference type="AlphaFoldDB" id="A0A1M4ZQM6"/>
<dbReference type="RefSeq" id="WP_072852937.1">
    <property type="nucleotide sequence ID" value="NZ_FQVI01000016.1"/>
</dbReference>
<dbReference type="SUPFAM" id="SSF52467">
    <property type="entry name" value="DHS-like NAD/FAD-binding domain"/>
    <property type="match status" value="1"/>
</dbReference>
<dbReference type="SUPFAM" id="SSF52540">
    <property type="entry name" value="P-loop containing nucleoside triphosphate hydrolases"/>
    <property type="match status" value="1"/>
</dbReference>
<gene>
    <name evidence="1" type="ORF">SAMN02745158_02865</name>
</gene>
<evidence type="ECO:0000313" key="1">
    <source>
        <dbReference type="EMBL" id="SHF20304.1"/>
    </source>
</evidence>
<protein>
    <submittedName>
        <fullName evidence="1">SIR2-like domain-containing protein</fullName>
    </submittedName>
</protein>
<dbReference type="STRING" id="1122155.SAMN02745158_02865"/>
<evidence type="ECO:0000313" key="2">
    <source>
        <dbReference type="Proteomes" id="UP000184245"/>
    </source>
</evidence>
<reference evidence="1 2" key="1">
    <citation type="submission" date="2016-11" db="EMBL/GenBank/DDBJ databases">
        <authorList>
            <person name="Jaros S."/>
            <person name="Januszkiewicz K."/>
            <person name="Wedrychowicz H."/>
        </authorList>
    </citation>
    <scope>NUCLEOTIDE SEQUENCE [LARGE SCALE GENOMIC DNA]</scope>
    <source>
        <strain evidence="1 2">DSM 17459</strain>
    </source>
</reference>
<keyword evidence="2" id="KW-1185">Reference proteome</keyword>
<dbReference type="Pfam" id="PF13289">
    <property type="entry name" value="SIR2_2"/>
    <property type="match status" value="1"/>
</dbReference>
<dbReference type="OrthoDB" id="78172at2"/>
<dbReference type="InterPro" id="IPR027417">
    <property type="entry name" value="P-loop_NTPase"/>
</dbReference>